<feature type="transmembrane region" description="Helical" evidence="6">
    <location>
        <begin position="458"/>
        <end position="482"/>
    </location>
</feature>
<dbReference type="InterPro" id="IPR002645">
    <property type="entry name" value="STAS_dom"/>
</dbReference>
<feature type="transmembrane region" description="Helical" evidence="6">
    <location>
        <begin position="158"/>
        <end position="181"/>
    </location>
</feature>
<dbReference type="PANTHER" id="PTHR11814">
    <property type="entry name" value="SULFATE TRANSPORTER"/>
    <property type="match status" value="1"/>
</dbReference>
<gene>
    <name evidence="8" type="ORF">PHJA_000746500</name>
</gene>
<evidence type="ECO:0000256" key="3">
    <source>
        <dbReference type="ARBA" id="ARBA00022692"/>
    </source>
</evidence>
<dbReference type="Gene3D" id="3.30.750.24">
    <property type="entry name" value="STAS domain"/>
    <property type="match status" value="1"/>
</dbReference>
<keyword evidence="2" id="KW-0813">Transport</keyword>
<dbReference type="NCBIfam" id="TIGR00815">
    <property type="entry name" value="sulP"/>
    <property type="match status" value="1"/>
</dbReference>
<feature type="transmembrane region" description="Helical" evidence="6">
    <location>
        <begin position="129"/>
        <end position="146"/>
    </location>
</feature>
<evidence type="ECO:0000256" key="4">
    <source>
        <dbReference type="ARBA" id="ARBA00022989"/>
    </source>
</evidence>
<evidence type="ECO:0000256" key="1">
    <source>
        <dbReference type="ARBA" id="ARBA00004141"/>
    </source>
</evidence>
<dbReference type="InterPro" id="IPR001902">
    <property type="entry name" value="SLC26A/SulP_fam"/>
</dbReference>
<name>A0A830BGK3_9LAMI</name>
<dbReference type="GO" id="GO:0008271">
    <property type="term" value="F:secondary active sulfate transmembrane transporter activity"/>
    <property type="evidence" value="ECO:0007669"/>
    <property type="project" value="InterPro"/>
</dbReference>
<accession>A0A830BGK3</accession>
<dbReference type="Proteomes" id="UP000653305">
    <property type="component" value="Unassembled WGS sequence"/>
</dbReference>
<evidence type="ECO:0000256" key="2">
    <source>
        <dbReference type="ARBA" id="ARBA00022448"/>
    </source>
</evidence>
<dbReference type="InterPro" id="IPR036513">
    <property type="entry name" value="STAS_dom_sf"/>
</dbReference>
<feature type="domain" description="STAS" evidence="7">
    <location>
        <begin position="510"/>
        <end position="633"/>
    </location>
</feature>
<dbReference type="GO" id="GO:0016020">
    <property type="term" value="C:membrane"/>
    <property type="evidence" value="ECO:0007669"/>
    <property type="project" value="UniProtKB-SubCell"/>
</dbReference>
<evidence type="ECO:0000259" key="7">
    <source>
        <dbReference type="PROSITE" id="PS50801"/>
    </source>
</evidence>
<feature type="transmembrane region" description="Helical" evidence="6">
    <location>
        <begin position="265"/>
        <end position="287"/>
    </location>
</feature>
<evidence type="ECO:0000313" key="8">
    <source>
        <dbReference type="EMBL" id="GFP86026.1"/>
    </source>
</evidence>
<keyword evidence="5 6" id="KW-0472">Membrane</keyword>
<sequence length="658" mass="72136">MGNEKTEYESQRRRVEVQVPPAKPFFESLKSSVRETFFPDDPFKQLKKQTVPRKLMLGLQYFVPILEWAPRYTFEFFKADVIAGITIASLAVPQGISYAGLASLPPVIGLYSSFVPPLIYAMLGSSRDLAVGTVAVPSLLISSMLGKEVNPHQNTKLYVELVFAATFFAGVFQASLGLLRLGFIVDFLSHATIVGFMSGAATVVCLQQLKGILGLLHFTHGADLVSVMKSVFSQIHLWRWESGVLGCCFLLFLFITRYFSKKKPIFFWISALAPLTSVILGSLLVYLTHAENHGVEIIGHLKKGLNPPSLSELEASFGSTHLSTAIKTGIITGIIALAEGIAVGRSFAVFKSYHIDGNKEMIAIGMMNIAGSCTSCYLTTGPFSRTAVNFNAGCKTAVSNIVMATAVMITLLFLTPLFHYTPIVVLSAIIMAAMISLIDYEAAIHLWSVDKFDFVVCMSAYIGVVFGSVEMGLVIAVAISLLRILMFVARPKTSVMGSVSNSVTYRSIEQYPEANLVPGVLILHINGPIYFANASYLRERILRWIDDEEDKLKCSAKNDLQYVILDMSAVGNIDTSGISMLEELKRNVDRKCIKLVLANPGGEVMMKLDKSKFIDKIGQEWIYLTVGEAVDACNFMLQTCAAKTKADELESEAADDKV</sequence>
<dbReference type="FunFam" id="3.30.750.24:FF:000002">
    <property type="entry name" value="Sulfate transporter 31"/>
    <property type="match status" value="1"/>
</dbReference>
<dbReference type="PROSITE" id="PS50801">
    <property type="entry name" value="STAS"/>
    <property type="match status" value="1"/>
</dbReference>
<dbReference type="SUPFAM" id="SSF52091">
    <property type="entry name" value="SpoIIaa-like"/>
    <property type="match status" value="1"/>
</dbReference>
<keyword evidence="4 6" id="KW-1133">Transmembrane helix</keyword>
<dbReference type="Pfam" id="PF00916">
    <property type="entry name" value="Sulfate_transp"/>
    <property type="match status" value="1"/>
</dbReference>
<dbReference type="InterPro" id="IPR018045">
    <property type="entry name" value="S04_transporter_CS"/>
</dbReference>
<protein>
    <submittedName>
        <fullName evidence="8">Sulfate transporter 3.1</fullName>
    </submittedName>
</protein>
<evidence type="ECO:0000313" key="9">
    <source>
        <dbReference type="Proteomes" id="UP000653305"/>
    </source>
</evidence>
<dbReference type="PROSITE" id="PS01130">
    <property type="entry name" value="SLC26A"/>
    <property type="match status" value="1"/>
</dbReference>
<feature type="transmembrane region" description="Helical" evidence="6">
    <location>
        <begin position="417"/>
        <end position="438"/>
    </location>
</feature>
<evidence type="ECO:0000256" key="5">
    <source>
        <dbReference type="ARBA" id="ARBA00023136"/>
    </source>
</evidence>
<comment type="caution">
    <text evidence="8">The sequence shown here is derived from an EMBL/GenBank/DDBJ whole genome shotgun (WGS) entry which is preliminary data.</text>
</comment>
<feature type="transmembrane region" description="Helical" evidence="6">
    <location>
        <begin position="187"/>
        <end position="206"/>
    </location>
</feature>
<dbReference type="EMBL" id="BMAC01000118">
    <property type="protein sequence ID" value="GFP86026.1"/>
    <property type="molecule type" value="Genomic_DNA"/>
</dbReference>
<feature type="transmembrane region" description="Helical" evidence="6">
    <location>
        <begin position="237"/>
        <end position="259"/>
    </location>
</feature>
<organism evidence="8 9">
    <name type="scientific">Phtheirospermum japonicum</name>
    <dbReference type="NCBI Taxonomy" id="374723"/>
    <lineage>
        <taxon>Eukaryota</taxon>
        <taxon>Viridiplantae</taxon>
        <taxon>Streptophyta</taxon>
        <taxon>Embryophyta</taxon>
        <taxon>Tracheophyta</taxon>
        <taxon>Spermatophyta</taxon>
        <taxon>Magnoliopsida</taxon>
        <taxon>eudicotyledons</taxon>
        <taxon>Gunneridae</taxon>
        <taxon>Pentapetalae</taxon>
        <taxon>asterids</taxon>
        <taxon>lamiids</taxon>
        <taxon>Lamiales</taxon>
        <taxon>Orobanchaceae</taxon>
        <taxon>Orobanchaceae incertae sedis</taxon>
        <taxon>Phtheirospermum</taxon>
    </lineage>
</organism>
<keyword evidence="3 6" id="KW-0812">Transmembrane</keyword>
<comment type="subcellular location">
    <subcellularLocation>
        <location evidence="1">Membrane</location>
        <topology evidence="1">Multi-pass membrane protein</topology>
    </subcellularLocation>
</comment>
<proteinExistence type="predicted"/>
<dbReference type="AlphaFoldDB" id="A0A830BGK3"/>
<dbReference type="CDD" id="cd07042">
    <property type="entry name" value="STAS_SulP_like_sulfate_transporter"/>
    <property type="match status" value="1"/>
</dbReference>
<dbReference type="OrthoDB" id="288203at2759"/>
<reference evidence="8" key="1">
    <citation type="submission" date="2020-07" db="EMBL/GenBank/DDBJ databases">
        <title>Ethylene signaling mediates host invasion by parasitic plants.</title>
        <authorList>
            <person name="Yoshida S."/>
        </authorList>
    </citation>
    <scope>NUCLEOTIDE SEQUENCE</scope>
    <source>
        <strain evidence="8">Okayama</strain>
    </source>
</reference>
<feature type="transmembrane region" description="Helical" evidence="6">
    <location>
        <begin position="98"/>
        <end position="123"/>
    </location>
</feature>
<dbReference type="InterPro" id="IPR011547">
    <property type="entry name" value="SLC26A/SulP_dom"/>
</dbReference>
<evidence type="ECO:0000256" key="6">
    <source>
        <dbReference type="SAM" id="Phobius"/>
    </source>
</evidence>
<dbReference type="Pfam" id="PF01740">
    <property type="entry name" value="STAS"/>
    <property type="match status" value="1"/>
</dbReference>
<keyword evidence="9" id="KW-1185">Reference proteome</keyword>